<dbReference type="OrthoDB" id="9802919at2"/>
<protein>
    <recommendedName>
        <fullName evidence="4 7">Signal peptidase I</fullName>
        <ecNumber evidence="3 7">3.4.21.89</ecNumber>
    </recommendedName>
</protein>
<comment type="subcellular location">
    <subcellularLocation>
        <location evidence="7">Membrane</location>
        <topology evidence="7">Single-pass type II membrane protein</topology>
    </subcellularLocation>
</comment>
<feature type="transmembrane region" description="Helical" evidence="7">
    <location>
        <begin position="32"/>
        <end position="55"/>
    </location>
</feature>
<dbReference type="EC" id="3.4.21.89" evidence="3 7"/>
<evidence type="ECO:0000256" key="2">
    <source>
        <dbReference type="ARBA" id="ARBA00009370"/>
    </source>
</evidence>
<dbReference type="AlphaFoldDB" id="S3JZ19"/>
<keyword evidence="7" id="KW-0812">Transmembrane</keyword>
<dbReference type="SUPFAM" id="SSF51306">
    <property type="entry name" value="LexA/Signal peptidase"/>
    <property type="match status" value="2"/>
</dbReference>
<dbReference type="GO" id="GO:0009003">
    <property type="term" value="F:signal peptidase activity"/>
    <property type="evidence" value="ECO:0007669"/>
    <property type="project" value="UniProtKB-EC"/>
</dbReference>
<dbReference type="PRINTS" id="PR00727">
    <property type="entry name" value="LEADERPTASE"/>
</dbReference>
<dbReference type="InterPro" id="IPR000223">
    <property type="entry name" value="Pept_S26A_signal_pept_1"/>
</dbReference>
<sequence length="598" mass="67212">MKTKLIVLNYTVHALCAVFALLQFSVAADISAAAFILCATFIAFLTITSSAVFTLKKVKNYPIVYKLYQYVPFVLLAGFIMRRAGGTALPYVQDVISVLLWLAASIVSVTMLYHLNSKRVFVQNPDFARAAAEAGLISAKNELLPKKRRGGAKFIFEALDWIDAIVQAVCTVVLINIFIFQLYVIPSESMVPEFLIGDRVIGFKTASGPKFPVSDVGLPVLRSYKRGDIVIFRNPRYPQDNKSEVKTFISQMVLMFTFTKVNLNVDESGEIKADPLVKRVTGLPGEQLVMQDGVLYSRTAAQAEFRPVEEDARRAEWNLASLPAGTQKKIRYIPFSAEEYERMTAIEQERRDMNYESVIEEARSLSRRFAAEKKSLSSLSPAGTGVPDLVSENMMEVLSFFRQSDTLIRKLLLSDGGELWFDSFMTDWANGFDFASGGTSGARSDMYTEAMFRQNLALKLAFGRIAVRTADLMNKGVSAAQQASDPERLQYLMHAQDLVVYISYINDKRNMCVFPPNKEDGTASFIPENNFFMMGDNRFNSLDMRHSLQKKRTPITAFDARTLYYDSDLEPQYVPRKNILGTPVLRFFPLSRFGVPGK</sequence>
<feature type="transmembrane region" description="Helical" evidence="7">
    <location>
        <begin position="67"/>
        <end position="84"/>
    </location>
</feature>
<dbReference type="RefSeq" id="WP_016525844.1">
    <property type="nucleotide sequence ID" value="NZ_KE332518.1"/>
</dbReference>
<evidence type="ECO:0000256" key="6">
    <source>
        <dbReference type="PIRSR" id="PIRSR600223-1"/>
    </source>
</evidence>
<dbReference type="HOGENOM" id="CLU_485649_0_0_12"/>
<evidence type="ECO:0000256" key="3">
    <source>
        <dbReference type="ARBA" id="ARBA00013208"/>
    </source>
</evidence>
<accession>S3JZ19</accession>
<dbReference type="CDD" id="cd06530">
    <property type="entry name" value="S26_SPase_I"/>
    <property type="match status" value="1"/>
</dbReference>
<proteinExistence type="inferred from homology"/>
<evidence type="ECO:0000256" key="4">
    <source>
        <dbReference type="ARBA" id="ARBA00019232"/>
    </source>
</evidence>
<dbReference type="InterPro" id="IPR019757">
    <property type="entry name" value="Pept_S26A_signal_pept_1_Lys-AS"/>
</dbReference>
<keyword evidence="5 7" id="KW-0378">Hydrolase</keyword>
<dbReference type="PANTHER" id="PTHR43390">
    <property type="entry name" value="SIGNAL PEPTIDASE I"/>
    <property type="match status" value="1"/>
</dbReference>
<dbReference type="eggNOG" id="COG0681">
    <property type="taxonomic scope" value="Bacteria"/>
</dbReference>
<feature type="transmembrane region" description="Helical" evidence="7">
    <location>
        <begin position="158"/>
        <end position="184"/>
    </location>
</feature>
<dbReference type="PROSITE" id="PS00760">
    <property type="entry name" value="SPASE_I_2"/>
    <property type="match status" value="1"/>
</dbReference>
<dbReference type="InterPro" id="IPR036286">
    <property type="entry name" value="LexA/Signal_pep-like_sf"/>
</dbReference>
<dbReference type="Gene3D" id="2.10.109.10">
    <property type="entry name" value="Umud Fragment, subunit A"/>
    <property type="match status" value="2"/>
</dbReference>
<dbReference type="GO" id="GO:0006465">
    <property type="term" value="P:signal peptide processing"/>
    <property type="evidence" value="ECO:0007669"/>
    <property type="project" value="InterPro"/>
</dbReference>
<dbReference type="NCBIfam" id="TIGR02227">
    <property type="entry name" value="sigpep_I_bact"/>
    <property type="match status" value="1"/>
</dbReference>
<dbReference type="PANTHER" id="PTHR43390:SF1">
    <property type="entry name" value="CHLOROPLAST PROCESSING PEPTIDASE"/>
    <property type="match status" value="1"/>
</dbReference>
<organism evidence="9 10">
    <name type="scientific">Treponema maltophilum ATCC 51939</name>
    <dbReference type="NCBI Taxonomy" id="1125699"/>
    <lineage>
        <taxon>Bacteria</taxon>
        <taxon>Pseudomonadati</taxon>
        <taxon>Spirochaetota</taxon>
        <taxon>Spirochaetia</taxon>
        <taxon>Spirochaetales</taxon>
        <taxon>Treponemataceae</taxon>
        <taxon>Treponema</taxon>
    </lineage>
</organism>
<evidence type="ECO:0000313" key="10">
    <source>
        <dbReference type="Proteomes" id="UP000014541"/>
    </source>
</evidence>
<comment type="caution">
    <text evidence="9">The sequence shown here is derived from an EMBL/GenBank/DDBJ whole genome shotgun (WGS) entry which is preliminary data.</text>
</comment>
<feature type="domain" description="Peptidase S26" evidence="8">
    <location>
        <begin position="159"/>
        <end position="303"/>
    </location>
</feature>
<dbReference type="PATRIC" id="fig|1125699.3.peg.1587"/>
<keyword evidence="7" id="KW-0645">Protease</keyword>
<dbReference type="GO" id="GO:0004252">
    <property type="term" value="F:serine-type endopeptidase activity"/>
    <property type="evidence" value="ECO:0007669"/>
    <property type="project" value="InterPro"/>
</dbReference>
<evidence type="ECO:0000256" key="1">
    <source>
        <dbReference type="ARBA" id="ARBA00000677"/>
    </source>
</evidence>
<evidence type="ECO:0000259" key="8">
    <source>
        <dbReference type="Pfam" id="PF10502"/>
    </source>
</evidence>
<dbReference type="Proteomes" id="UP000014541">
    <property type="component" value="Unassembled WGS sequence"/>
</dbReference>
<keyword evidence="7" id="KW-0472">Membrane</keyword>
<dbReference type="InterPro" id="IPR019533">
    <property type="entry name" value="Peptidase_S26"/>
</dbReference>
<comment type="caution">
    <text evidence="7">Lacks conserved residue(s) required for the propagation of feature annotation.</text>
</comment>
<comment type="similarity">
    <text evidence="2 7">Belongs to the peptidase S26 family.</text>
</comment>
<feature type="active site" evidence="6">
    <location>
        <position position="189"/>
    </location>
</feature>
<dbReference type="STRING" id="1125699.HMPREF9194_01576"/>
<dbReference type="EMBL" id="ATFF01000006">
    <property type="protein sequence ID" value="EPF31233.1"/>
    <property type="molecule type" value="Genomic_DNA"/>
</dbReference>
<keyword evidence="10" id="KW-1185">Reference proteome</keyword>
<dbReference type="Pfam" id="PF10502">
    <property type="entry name" value="Peptidase_S26"/>
    <property type="match status" value="1"/>
</dbReference>
<feature type="transmembrane region" description="Helical" evidence="7">
    <location>
        <begin position="96"/>
        <end position="115"/>
    </location>
</feature>
<keyword evidence="7" id="KW-1133">Transmembrane helix</keyword>
<name>S3JZ19_TREMA</name>
<feature type="transmembrane region" description="Helical" evidence="7">
    <location>
        <begin position="7"/>
        <end position="26"/>
    </location>
</feature>
<gene>
    <name evidence="9" type="ORF">HMPREF9194_01576</name>
</gene>
<feature type="active site" evidence="6">
    <location>
        <position position="278"/>
    </location>
</feature>
<reference evidence="9 10" key="1">
    <citation type="submission" date="2013-04" db="EMBL/GenBank/DDBJ databases">
        <title>The Genome Sequence of Treponema maltophilum ATCC 51939.</title>
        <authorList>
            <consortium name="The Broad Institute Genomics Platform"/>
            <person name="Earl A."/>
            <person name="Ward D."/>
            <person name="Feldgarden M."/>
            <person name="Gevers D."/>
            <person name="Leonetti C."/>
            <person name="Blanton J.M."/>
            <person name="Dewhirst F.E."/>
            <person name="Izard J."/>
            <person name="Walker B."/>
            <person name="Young S."/>
            <person name="Zeng Q."/>
            <person name="Gargeya S."/>
            <person name="Fitzgerald M."/>
            <person name="Haas B."/>
            <person name="Abouelleil A."/>
            <person name="Allen A.W."/>
            <person name="Alvarado L."/>
            <person name="Arachchi H.M."/>
            <person name="Berlin A.M."/>
            <person name="Chapman S.B."/>
            <person name="Gainer-Dewar J."/>
            <person name="Goldberg J."/>
            <person name="Griggs A."/>
            <person name="Gujja S."/>
            <person name="Hansen M."/>
            <person name="Howarth C."/>
            <person name="Imamovic A."/>
            <person name="Ireland A."/>
            <person name="Larimer J."/>
            <person name="McCowan C."/>
            <person name="Murphy C."/>
            <person name="Pearson M."/>
            <person name="Poon T.W."/>
            <person name="Priest M."/>
            <person name="Roberts A."/>
            <person name="Saif S."/>
            <person name="Shea T."/>
            <person name="Sisk P."/>
            <person name="Sykes S."/>
            <person name="Wortman J."/>
            <person name="Nusbaum C."/>
            <person name="Birren B."/>
        </authorList>
    </citation>
    <scope>NUCLEOTIDE SEQUENCE [LARGE SCALE GENOMIC DNA]</scope>
    <source>
        <strain evidence="9 10">ATCC 51939</strain>
    </source>
</reference>
<evidence type="ECO:0000256" key="7">
    <source>
        <dbReference type="RuleBase" id="RU362042"/>
    </source>
</evidence>
<dbReference type="GO" id="GO:0016020">
    <property type="term" value="C:membrane"/>
    <property type="evidence" value="ECO:0007669"/>
    <property type="project" value="UniProtKB-SubCell"/>
</dbReference>
<comment type="catalytic activity">
    <reaction evidence="1 7">
        <text>Cleavage of hydrophobic, N-terminal signal or leader sequences from secreted and periplasmic proteins.</text>
        <dbReference type="EC" id="3.4.21.89"/>
    </reaction>
</comment>
<evidence type="ECO:0000313" key="9">
    <source>
        <dbReference type="EMBL" id="EPF31233.1"/>
    </source>
</evidence>
<evidence type="ECO:0000256" key="5">
    <source>
        <dbReference type="ARBA" id="ARBA00022801"/>
    </source>
</evidence>